<reference evidence="1" key="1">
    <citation type="submission" date="2022-10" db="EMBL/GenBank/DDBJ databases">
        <title>Culturing micro-colonial fungi from biological soil crusts in the Mojave desert and describing Neophaeococcomyces mojavensis, and introducing the new genera and species Taxawa tesnikishii.</title>
        <authorList>
            <person name="Kurbessoian T."/>
            <person name="Stajich J.E."/>
        </authorList>
    </citation>
    <scope>NUCLEOTIDE SEQUENCE</scope>
    <source>
        <strain evidence="1">JES_112</strain>
    </source>
</reference>
<sequence>MNGHIAEKQRSVTPSSHLGKRKRSASPDKPQVNGNVGRNDANIDNIVREIKQYAHSPKDINAGQYTDPPRYDIALSLMSRSLPNRATDSHSTKKQKTDPEEDTIEVRLAYQHYTSVEQIVADFRQAISECTQDGWLTNGENDKSHSAELDKIEQILSDYSHDDNDTDKKSSPPLEGQAGDVLTLRSTVEGGGTKQLFTGLRIRPDKNVRSGEIDVRKLPNGLDIAEATPLNTIQSFTDKDSRTFGEVFRQIRNIRQLDQPKSSRGTRKTLLEFTSSVDSLTTCRKEDYRVASLSAGSWLDYSISEFDPAKPAHEPAKSTLDTQALFKSTFSSFAPSEDNTNAIISRTDRSRQWYRKHGSRAMGKIYSTSEDSFSRPIIEYPELEDDFTQLIEDFIPDEADAGFAWPQNLARGNEDDDVLEEISELVQTLSSYQRLRDLDKGRIDTNTKPTGPEMDIFEMLRNQLKVLVDSLPPFAVAKLDGDQLKDLNISTTILVPTVDFAGTGQPDEYTLRRTRITQAQQVPAQRPVSQVQPPTRNSYTTASTPTASYNNNARSYNSNVTTTPSLPGYAQRNQHIYNTPRPNVVAPGAYNQTPAYPRAQQPYPNATIQQFQRMQQNGYSSNAAGQQTPYNPQRSTQTPFQQQVQTNAMQFANRSNSPAQPITNGQTYPQQTPQPQQQVQRPYSGQGQQMHQTPYQQSTYAQVGPNATIQQAKAAVQMRQAQSQSQSPQPQAVQVPQQQQTQRQASGTPQPVPQRPTSALATAAAAGSMNNDVGLRGGDNIQQARSPSLQMQQQAAQTISAATAGA</sequence>
<comment type="caution">
    <text evidence="1">The sequence shown here is derived from an EMBL/GenBank/DDBJ whole genome shotgun (WGS) entry which is preliminary data.</text>
</comment>
<dbReference type="Proteomes" id="UP001172386">
    <property type="component" value="Unassembled WGS sequence"/>
</dbReference>
<protein>
    <submittedName>
        <fullName evidence="1">Uncharacterized protein</fullName>
    </submittedName>
</protein>
<dbReference type="EMBL" id="JAPDRQ010000074">
    <property type="protein sequence ID" value="KAJ9656678.1"/>
    <property type="molecule type" value="Genomic_DNA"/>
</dbReference>
<gene>
    <name evidence="1" type="ORF">H2198_004797</name>
</gene>
<proteinExistence type="predicted"/>
<evidence type="ECO:0000313" key="2">
    <source>
        <dbReference type="Proteomes" id="UP001172386"/>
    </source>
</evidence>
<keyword evidence="2" id="KW-1185">Reference proteome</keyword>
<name>A0ACC3A7M0_9EURO</name>
<accession>A0ACC3A7M0</accession>
<organism evidence="1 2">
    <name type="scientific">Neophaeococcomyces mojaviensis</name>
    <dbReference type="NCBI Taxonomy" id="3383035"/>
    <lineage>
        <taxon>Eukaryota</taxon>
        <taxon>Fungi</taxon>
        <taxon>Dikarya</taxon>
        <taxon>Ascomycota</taxon>
        <taxon>Pezizomycotina</taxon>
        <taxon>Eurotiomycetes</taxon>
        <taxon>Chaetothyriomycetidae</taxon>
        <taxon>Chaetothyriales</taxon>
        <taxon>Chaetothyriales incertae sedis</taxon>
        <taxon>Neophaeococcomyces</taxon>
    </lineage>
</organism>
<evidence type="ECO:0000313" key="1">
    <source>
        <dbReference type="EMBL" id="KAJ9656678.1"/>
    </source>
</evidence>